<name>Q07LC1_RHOP5</name>
<evidence type="ECO:0000256" key="1">
    <source>
        <dbReference type="SAM" id="MobiDB-lite"/>
    </source>
</evidence>
<reference evidence="2" key="1">
    <citation type="submission" date="2006-09" db="EMBL/GenBank/DDBJ databases">
        <title>Complete sequence of Rhodopseudomonas palustris BisA53.</title>
        <authorList>
            <consortium name="US DOE Joint Genome Institute"/>
            <person name="Copeland A."/>
            <person name="Lucas S."/>
            <person name="Lapidus A."/>
            <person name="Barry K."/>
            <person name="Detter J.C."/>
            <person name="Glavina del Rio T."/>
            <person name="Hammon N."/>
            <person name="Israni S."/>
            <person name="Dalin E."/>
            <person name="Tice H."/>
            <person name="Pitluck S."/>
            <person name="Chain P."/>
            <person name="Malfatti S."/>
            <person name="Shin M."/>
            <person name="Vergez L."/>
            <person name="Schmutz J."/>
            <person name="Larimer F."/>
            <person name="Land M."/>
            <person name="Hauser L."/>
            <person name="Pelletier D.A."/>
            <person name="Kyrpides N."/>
            <person name="Kim E."/>
            <person name="Harwood C.S."/>
            <person name="Oda Y."/>
            <person name="Richardson P."/>
        </authorList>
    </citation>
    <scope>NUCLEOTIDE SEQUENCE [LARGE SCALE GENOMIC DNA]</scope>
    <source>
        <strain evidence="2">BisA53</strain>
    </source>
</reference>
<dbReference type="STRING" id="316055.RPE_3331"/>
<gene>
    <name evidence="2" type="ordered locus">RPE_3331</name>
</gene>
<evidence type="ECO:0000313" key="2">
    <source>
        <dbReference type="EMBL" id="ABJ07263.1"/>
    </source>
</evidence>
<dbReference type="KEGG" id="rpe:RPE_3331"/>
<proteinExistence type="predicted"/>
<dbReference type="AlphaFoldDB" id="Q07LC1"/>
<accession>Q07LC1</accession>
<protein>
    <submittedName>
        <fullName evidence="2">Uncharacterized protein</fullName>
    </submittedName>
</protein>
<organism evidence="2">
    <name type="scientific">Rhodopseudomonas palustris (strain BisA53)</name>
    <dbReference type="NCBI Taxonomy" id="316055"/>
    <lineage>
        <taxon>Bacteria</taxon>
        <taxon>Pseudomonadati</taxon>
        <taxon>Pseudomonadota</taxon>
        <taxon>Alphaproteobacteria</taxon>
        <taxon>Hyphomicrobiales</taxon>
        <taxon>Nitrobacteraceae</taxon>
        <taxon>Rhodopseudomonas</taxon>
    </lineage>
</organism>
<dbReference type="EMBL" id="CP000463">
    <property type="protein sequence ID" value="ABJ07263.1"/>
    <property type="molecule type" value="Genomic_DNA"/>
</dbReference>
<dbReference type="HOGENOM" id="CLU_3398163_0_0_5"/>
<sequence>MREMDALTPEVIDVHTGPHPAGSITHRHAAL</sequence>
<feature type="region of interest" description="Disordered" evidence="1">
    <location>
        <begin position="1"/>
        <end position="31"/>
    </location>
</feature>